<dbReference type="OrthoDB" id="9803968at2"/>
<keyword evidence="3" id="KW-0547">Nucleotide-binding</keyword>
<evidence type="ECO:0000256" key="2">
    <source>
        <dbReference type="ARBA" id="ARBA00022598"/>
    </source>
</evidence>
<keyword evidence="9" id="KW-1185">Reference proteome</keyword>
<feature type="domain" description="Acetyl-coenzyme A synthetase N-terminal" evidence="7">
    <location>
        <begin position="44"/>
        <end position="94"/>
    </location>
</feature>
<dbReference type="Pfam" id="PF16177">
    <property type="entry name" value="ACAS_N"/>
    <property type="match status" value="1"/>
</dbReference>
<protein>
    <submittedName>
        <fullName evidence="8">Acetoacetate--CoA ligase</fullName>
        <ecNumber evidence="8">6.2.1.16</ecNumber>
    </submittedName>
</protein>
<dbReference type="GO" id="GO:0005524">
    <property type="term" value="F:ATP binding"/>
    <property type="evidence" value="ECO:0007669"/>
    <property type="project" value="UniProtKB-KW"/>
</dbReference>
<dbReference type="SUPFAM" id="SSF56801">
    <property type="entry name" value="Acetyl-CoA synthetase-like"/>
    <property type="match status" value="1"/>
</dbReference>
<evidence type="ECO:0000313" key="9">
    <source>
        <dbReference type="Proteomes" id="UP000265581"/>
    </source>
</evidence>
<dbReference type="Pfam" id="PF13193">
    <property type="entry name" value="AMP-binding_C"/>
    <property type="match status" value="1"/>
</dbReference>
<dbReference type="Gene3D" id="3.30.300.30">
    <property type="match status" value="1"/>
</dbReference>
<keyword evidence="2 8" id="KW-0436">Ligase</keyword>
<proteinExistence type="inferred from homology"/>
<dbReference type="PROSITE" id="PS00455">
    <property type="entry name" value="AMP_BINDING"/>
    <property type="match status" value="1"/>
</dbReference>
<reference evidence="8 9" key="1">
    <citation type="submission" date="2018-08" db="EMBL/GenBank/DDBJ databases">
        <title>Aeromicrobium sp. M2KJ-4, whole genome shotgun sequence.</title>
        <authorList>
            <person name="Tuo L."/>
        </authorList>
    </citation>
    <scope>NUCLEOTIDE SEQUENCE [LARGE SCALE GENOMIC DNA]</scope>
    <source>
        <strain evidence="8 9">M2KJ-4</strain>
    </source>
</reference>
<dbReference type="GO" id="GO:0006629">
    <property type="term" value="P:lipid metabolic process"/>
    <property type="evidence" value="ECO:0007669"/>
    <property type="project" value="InterPro"/>
</dbReference>
<dbReference type="NCBIfam" id="NF002937">
    <property type="entry name" value="PRK03584.1"/>
    <property type="match status" value="1"/>
</dbReference>
<evidence type="ECO:0000256" key="1">
    <source>
        <dbReference type="ARBA" id="ARBA00006432"/>
    </source>
</evidence>
<evidence type="ECO:0000256" key="4">
    <source>
        <dbReference type="ARBA" id="ARBA00022840"/>
    </source>
</evidence>
<evidence type="ECO:0000259" key="5">
    <source>
        <dbReference type="Pfam" id="PF00501"/>
    </source>
</evidence>
<feature type="domain" description="AMP-dependent synthetase/ligase" evidence="5">
    <location>
        <begin position="107"/>
        <end position="481"/>
    </location>
</feature>
<accession>A0A371NYU2</accession>
<dbReference type="RefSeq" id="WP_119705787.1">
    <property type="nucleotide sequence ID" value="NZ_JBHSOI010000001.1"/>
</dbReference>
<dbReference type="AlphaFoldDB" id="A0A371NYU2"/>
<dbReference type="PANTHER" id="PTHR42921:SF1">
    <property type="entry name" value="ACETOACETYL-COA SYNTHETASE"/>
    <property type="match status" value="1"/>
</dbReference>
<comment type="caution">
    <text evidence="8">The sequence shown here is derived from an EMBL/GenBank/DDBJ whole genome shotgun (WGS) entry which is preliminary data.</text>
</comment>
<feature type="domain" description="AMP-binding enzyme C-terminal" evidence="6">
    <location>
        <begin position="555"/>
        <end position="624"/>
    </location>
</feature>
<evidence type="ECO:0000313" key="8">
    <source>
        <dbReference type="EMBL" id="REK68865.1"/>
    </source>
</evidence>
<evidence type="ECO:0000256" key="3">
    <source>
        <dbReference type="ARBA" id="ARBA00022741"/>
    </source>
</evidence>
<organism evidence="8 9">
    <name type="scientific">Aeromicrobium endophyticum</name>
    <dbReference type="NCBI Taxonomy" id="2292704"/>
    <lineage>
        <taxon>Bacteria</taxon>
        <taxon>Bacillati</taxon>
        <taxon>Actinomycetota</taxon>
        <taxon>Actinomycetes</taxon>
        <taxon>Propionibacteriales</taxon>
        <taxon>Nocardioidaceae</taxon>
        <taxon>Aeromicrobium</taxon>
    </lineage>
</organism>
<gene>
    <name evidence="8" type="ORF">DX116_18550</name>
</gene>
<name>A0A371NYU2_9ACTN</name>
<dbReference type="EMBL" id="QUBR01000003">
    <property type="protein sequence ID" value="REK68865.1"/>
    <property type="molecule type" value="Genomic_DNA"/>
</dbReference>
<evidence type="ECO:0000259" key="7">
    <source>
        <dbReference type="Pfam" id="PF16177"/>
    </source>
</evidence>
<dbReference type="InterPro" id="IPR005914">
    <property type="entry name" value="Acac_CoA_synth"/>
</dbReference>
<dbReference type="Proteomes" id="UP000265581">
    <property type="component" value="Unassembled WGS sequence"/>
</dbReference>
<sequence length="680" mass="72885">MSIATNGGRVSRPDAPIPGGTAMARFAAGVAERHQLDVSDYGLLHHWSVTEPEAFWAEVWEFFGVVASCPFDAVLDSRRMPGARWFDGARLNYVDQVLRHAGRLTTPAVVAILEDGTRRELGWDELHRRVAGFAATLRAQGVVPGDRVVGYLPNADEAIVAFLGTAAVGAVWACCAPDYGTSAAADRLAQLEPTVLVGATAYVFGGVLRDRRDVLAQLADALAPRLVITVPRGGIDVSDETFASDQNWLPWATAVEGAGARIELPLATAQVPPDHPLWVLFSSGTTGVPKGIVHGHAGVVVTHLLTVGLHQDLREGDTLFWYTTTNWMLWNVVVGALLAGVTTIAYEGSPVHPTVDRLWSIVEQEQVTQIGTSPGLLQLASSAGLRPGEDHDLGSLDQIMATGAPVSEALHEWVRDAVSPDVPLVSTSGGTDVVSSFVGGAPGLHAGPGEIPGPVLGVAAEAFDEHGTAVLDVVGELVVTVPMPSMPVRFWNDPDGERYRDAYFDMYPGIWRHGDWITHTSRGTFVVHGRSDSTLNRNGVRLGSADLYHVVEGSLGVQEALVLGVERPDGTYRMPMFLVPQPGASIEDDTIAAVKQKLRTECSPRHVPDEFHVVEAIPHTKTGKKLEVPLKRILQGADARAVLSTGAVDRPELIAYYVDLAQQWSGDDSQTRSPASRSQT</sequence>
<dbReference type="InterPro" id="IPR042099">
    <property type="entry name" value="ANL_N_sf"/>
</dbReference>
<dbReference type="InterPro" id="IPR020845">
    <property type="entry name" value="AMP-binding_CS"/>
</dbReference>
<dbReference type="EC" id="6.2.1.16" evidence="8"/>
<dbReference type="NCBIfam" id="TIGR01217">
    <property type="entry name" value="ac_ac_CoA_syn"/>
    <property type="match status" value="1"/>
</dbReference>
<dbReference type="Gene3D" id="3.40.50.12780">
    <property type="entry name" value="N-terminal domain of ligase-like"/>
    <property type="match status" value="1"/>
</dbReference>
<dbReference type="PANTHER" id="PTHR42921">
    <property type="entry name" value="ACETOACETYL-COA SYNTHETASE"/>
    <property type="match status" value="1"/>
</dbReference>
<dbReference type="InterPro" id="IPR025110">
    <property type="entry name" value="AMP-bd_C"/>
</dbReference>
<comment type="similarity">
    <text evidence="1">Belongs to the ATP-dependent AMP-binding enzyme family.</text>
</comment>
<dbReference type="InterPro" id="IPR000873">
    <property type="entry name" value="AMP-dep_synth/lig_dom"/>
</dbReference>
<dbReference type="GO" id="GO:0030729">
    <property type="term" value="F:acetoacetate-CoA ligase activity"/>
    <property type="evidence" value="ECO:0007669"/>
    <property type="project" value="UniProtKB-EC"/>
</dbReference>
<keyword evidence="4" id="KW-0067">ATP-binding</keyword>
<dbReference type="Pfam" id="PF00501">
    <property type="entry name" value="AMP-binding"/>
    <property type="match status" value="1"/>
</dbReference>
<dbReference type="InterPro" id="IPR045851">
    <property type="entry name" value="AMP-bd_C_sf"/>
</dbReference>
<dbReference type="InterPro" id="IPR032387">
    <property type="entry name" value="ACAS_N"/>
</dbReference>
<evidence type="ECO:0000259" key="6">
    <source>
        <dbReference type="Pfam" id="PF13193"/>
    </source>
</evidence>